<reference evidence="2" key="1">
    <citation type="submission" date="2023-10" db="EMBL/GenBank/DDBJ databases">
        <authorList>
            <person name="Chen Y."/>
            <person name="Shah S."/>
            <person name="Dougan E. K."/>
            <person name="Thang M."/>
            <person name="Chan C."/>
        </authorList>
    </citation>
    <scope>NUCLEOTIDE SEQUENCE [LARGE SCALE GENOMIC DNA]</scope>
</reference>
<feature type="compositionally biased region" description="Low complexity" evidence="1">
    <location>
        <begin position="474"/>
        <end position="488"/>
    </location>
</feature>
<comment type="caution">
    <text evidence="2">The sequence shown here is derived from an EMBL/GenBank/DDBJ whole genome shotgun (WGS) entry which is preliminary data.</text>
</comment>
<protein>
    <recommendedName>
        <fullName evidence="4">Tyr recombinase domain-containing protein</fullName>
    </recommendedName>
</protein>
<sequence length="860" mass="92192">MILDARAVNQESIDPDTTALPSVGVWRGLKTPASHRLSLGQVDTEAAFRTGVPPGLDEMFGLPAAPVDALLEALPEVDIGSRLEGKVSPLLAVLPIGWSWSLYFCQALAVHQVVAAGIRANRIIQDRRVVPDVSETAGVAVHVDGAAAIGCDPVSVSTTIEQVHQHLEASHLKCKGAQSDPRDQKFTGLSFDFETGRISVSKGRIWRLLLALLEVAGRGYCSGDGVLSLLGHNAWAAILRWPPECRVAAALIAFAYLGAKLGVDPVVLATDASTGSGDLEGTGFGGYAVTEKTWTRHDVWAAASCMERWRYKFEGAIETRRRAFQAARELEREGEARELTGVTGLVEDPEMSDTVLPLQSEGSTRMSSAAQPARRVSSSVEHQVNFEEIDPSFSDGRHAGQLGADEARGLAALALARACGEATTWRNAGGARFLGEVEEREQPGRDLTAERAAQPNGDQEGPLGDASGVEHRLSLSSDSSSTSDTESSGTARHGDVRGDVKSGLTFLQTNKVKPLTRAAFRERAQNFLEWAIEGALAEISTRRLDQLATNYVDVLFFGGMEVGEGSRLLAALQYLRPSLGTARRGNFPVARAAVAGFRRRARGGARDSLCRPWALAAVGVSLLLEDLEFATALRLAWDGMLRLPSDLVGVMPKTLIGPGRAAKPAWALLLYPSEEEARGKVMGADEGAILREASWRGGGSVALRRLRGARGPSCQLWSFDGAWFTKRFEERLAALPEAPAAVAYQVRHGVAIRAAAGGLPPLSGITEQLRHGNPHSILRYAKHDRYLALLNRAPQAAVDWSEAIHARLGGLLGGADVLQAPAFLPQSVLEALRASCAKASHSGVNKRVKFPSKLDSRRVR</sequence>
<keyword evidence="3" id="KW-1185">Reference proteome</keyword>
<dbReference type="Proteomes" id="UP001189429">
    <property type="component" value="Unassembled WGS sequence"/>
</dbReference>
<feature type="compositionally biased region" description="Basic and acidic residues" evidence="1">
    <location>
        <begin position="435"/>
        <end position="449"/>
    </location>
</feature>
<evidence type="ECO:0000313" key="2">
    <source>
        <dbReference type="EMBL" id="CAK0817364.1"/>
    </source>
</evidence>
<accession>A0ABN9RGU1</accession>
<gene>
    <name evidence="2" type="ORF">PCOR1329_LOCUS20001</name>
</gene>
<proteinExistence type="predicted"/>
<evidence type="ECO:0000256" key="1">
    <source>
        <dbReference type="SAM" id="MobiDB-lite"/>
    </source>
</evidence>
<name>A0ABN9RGU1_9DINO</name>
<dbReference type="EMBL" id="CAUYUJ010006446">
    <property type="protein sequence ID" value="CAK0817364.1"/>
    <property type="molecule type" value="Genomic_DNA"/>
</dbReference>
<feature type="region of interest" description="Disordered" evidence="1">
    <location>
        <begin position="433"/>
        <end position="496"/>
    </location>
</feature>
<organism evidence="2 3">
    <name type="scientific">Prorocentrum cordatum</name>
    <dbReference type="NCBI Taxonomy" id="2364126"/>
    <lineage>
        <taxon>Eukaryota</taxon>
        <taxon>Sar</taxon>
        <taxon>Alveolata</taxon>
        <taxon>Dinophyceae</taxon>
        <taxon>Prorocentrales</taxon>
        <taxon>Prorocentraceae</taxon>
        <taxon>Prorocentrum</taxon>
    </lineage>
</organism>
<evidence type="ECO:0000313" key="3">
    <source>
        <dbReference type="Proteomes" id="UP001189429"/>
    </source>
</evidence>
<feature type="region of interest" description="Disordered" evidence="1">
    <location>
        <begin position="360"/>
        <end position="381"/>
    </location>
</feature>
<evidence type="ECO:0008006" key="4">
    <source>
        <dbReference type="Google" id="ProtNLM"/>
    </source>
</evidence>